<evidence type="ECO:0000313" key="2">
    <source>
        <dbReference type="Proteomes" id="UP000410492"/>
    </source>
</evidence>
<sequence length="221" mass="25451">MSKHSELFYKKLDDYYSDRNKKKPWNITELTEVAAEILRAKQNSGKKTRRQYHLLSLYDVLEVAEEKIVIKKDKHDGGKYVSKNSSYHKVIERSPYKALFGVDPKAGFSPMNLPRDLLDEVENEDNLRMLEEEHMENNNLQKELQSDVVIGDLNNMILMEEMEEQHGMGEVVDGHKDVVEGVIDSIAENQEEIETVVFTNENTEKMSTQEINLCITCPKGG</sequence>
<dbReference type="Proteomes" id="UP000410492">
    <property type="component" value="Unassembled WGS sequence"/>
</dbReference>
<name>A0A653D841_CALMS</name>
<dbReference type="OrthoDB" id="6773637at2759"/>
<proteinExistence type="predicted"/>
<evidence type="ECO:0000313" key="1">
    <source>
        <dbReference type="EMBL" id="VEN56288.1"/>
    </source>
</evidence>
<dbReference type="EMBL" id="CAACVG010010639">
    <property type="protein sequence ID" value="VEN56288.1"/>
    <property type="molecule type" value="Genomic_DNA"/>
</dbReference>
<reference evidence="1 2" key="1">
    <citation type="submission" date="2019-01" db="EMBL/GenBank/DDBJ databases">
        <authorList>
            <person name="Sayadi A."/>
        </authorList>
    </citation>
    <scope>NUCLEOTIDE SEQUENCE [LARGE SCALE GENOMIC DNA]</scope>
</reference>
<protein>
    <submittedName>
        <fullName evidence="1">Uncharacterized protein</fullName>
    </submittedName>
</protein>
<gene>
    <name evidence="1" type="ORF">CALMAC_LOCUS15216</name>
</gene>
<keyword evidence="2" id="KW-1185">Reference proteome</keyword>
<organism evidence="1 2">
    <name type="scientific">Callosobruchus maculatus</name>
    <name type="common">Southern cowpea weevil</name>
    <name type="synonym">Pulse bruchid</name>
    <dbReference type="NCBI Taxonomy" id="64391"/>
    <lineage>
        <taxon>Eukaryota</taxon>
        <taxon>Metazoa</taxon>
        <taxon>Ecdysozoa</taxon>
        <taxon>Arthropoda</taxon>
        <taxon>Hexapoda</taxon>
        <taxon>Insecta</taxon>
        <taxon>Pterygota</taxon>
        <taxon>Neoptera</taxon>
        <taxon>Endopterygota</taxon>
        <taxon>Coleoptera</taxon>
        <taxon>Polyphaga</taxon>
        <taxon>Cucujiformia</taxon>
        <taxon>Chrysomeloidea</taxon>
        <taxon>Chrysomelidae</taxon>
        <taxon>Bruchinae</taxon>
        <taxon>Bruchini</taxon>
        <taxon>Callosobruchus</taxon>
    </lineage>
</organism>
<accession>A0A653D841</accession>
<feature type="non-terminal residue" evidence="1">
    <location>
        <position position="221"/>
    </location>
</feature>
<dbReference type="AlphaFoldDB" id="A0A653D841"/>